<dbReference type="PROSITE" id="PS50157">
    <property type="entry name" value="ZINC_FINGER_C2H2_2"/>
    <property type="match status" value="6"/>
</dbReference>
<dbReference type="GO" id="GO:0008270">
    <property type="term" value="F:zinc ion binding"/>
    <property type="evidence" value="ECO:0007669"/>
    <property type="project" value="UniProtKB-KW"/>
</dbReference>
<organism evidence="11 12">
    <name type="scientific">Folsomia candida</name>
    <name type="common">Springtail</name>
    <dbReference type="NCBI Taxonomy" id="158441"/>
    <lineage>
        <taxon>Eukaryota</taxon>
        <taxon>Metazoa</taxon>
        <taxon>Ecdysozoa</taxon>
        <taxon>Arthropoda</taxon>
        <taxon>Hexapoda</taxon>
        <taxon>Collembola</taxon>
        <taxon>Entomobryomorpha</taxon>
        <taxon>Isotomoidea</taxon>
        <taxon>Isotomidae</taxon>
        <taxon>Proisotominae</taxon>
        <taxon>Folsomia</taxon>
    </lineage>
</organism>
<dbReference type="GO" id="GO:0000977">
    <property type="term" value="F:RNA polymerase II transcription regulatory region sequence-specific DNA binding"/>
    <property type="evidence" value="ECO:0007669"/>
    <property type="project" value="TreeGrafter"/>
</dbReference>
<feature type="domain" description="C2H2-type" evidence="10">
    <location>
        <begin position="232"/>
        <end position="259"/>
    </location>
</feature>
<dbReference type="SMART" id="SM00355">
    <property type="entry name" value="ZnF_C2H2"/>
    <property type="match status" value="6"/>
</dbReference>
<keyword evidence="5 8" id="KW-0863">Zinc-finger</keyword>
<proteinExistence type="inferred from homology"/>
<dbReference type="Pfam" id="PF00096">
    <property type="entry name" value="zf-C2H2"/>
    <property type="match status" value="4"/>
</dbReference>
<dbReference type="PROSITE" id="PS00028">
    <property type="entry name" value="ZINC_FINGER_C2H2_1"/>
    <property type="match status" value="6"/>
</dbReference>
<dbReference type="OrthoDB" id="6601382at2759"/>
<evidence type="ECO:0000259" key="10">
    <source>
        <dbReference type="PROSITE" id="PS50157"/>
    </source>
</evidence>
<evidence type="ECO:0000256" key="5">
    <source>
        <dbReference type="ARBA" id="ARBA00022771"/>
    </source>
</evidence>
<comment type="similarity">
    <text evidence="2">Belongs to the krueppel C2H2-type zinc-finger protein family.</text>
</comment>
<dbReference type="EMBL" id="LNIX01000001">
    <property type="protein sequence ID" value="OXA65024.1"/>
    <property type="molecule type" value="Genomic_DNA"/>
</dbReference>
<feature type="compositionally biased region" description="Low complexity" evidence="9">
    <location>
        <begin position="213"/>
        <end position="223"/>
    </location>
</feature>
<feature type="domain" description="C2H2-type" evidence="10">
    <location>
        <begin position="358"/>
        <end position="386"/>
    </location>
</feature>
<feature type="domain" description="C2H2-type" evidence="10">
    <location>
        <begin position="297"/>
        <end position="324"/>
    </location>
</feature>
<evidence type="ECO:0000256" key="1">
    <source>
        <dbReference type="ARBA" id="ARBA00004123"/>
    </source>
</evidence>
<feature type="compositionally biased region" description="Basic residues" evidence="9">
    <location>
        <begin position="197"/>
        <end position="206"/>
    </location>
</feature>
<dbReference type="PANTHER" id="PTHR24409:SF295">
    <property type="entry name" value="AZ2-RELATED"/>
    <property type="match status" value="1"/>
</dbReference>
<comment type="caution">
    <text evidence="11">The sequence shown here is derived from an EMBL/GenBank/DDBJ whole genome shotgun (WGS) entry which is preliminary data.</text>
</comment>
<dbReference type="STRING" id="158441.A0A226F6E7"/>
<dbReference type="InterPro" id="IPR036236">
    <property type="entry name" value="Znf_C2H2_sf"/>
</dbReference>
<name>A0A226F6E7_FOLCA</name>
<dbReference type="SUPFAM" id="SSF57667">
    <property type="entry name" value="beta-beta-alpha zinc fingers"/>
    <property type="match status" value="2"/>
</dbReference>
<keyword evidence="6" id="KW-0862">Zinc</keyword>
<evidence type="ECO:0000313" key="11">
    <source>
        <dbReference type="EMBL" id="OXA65024.1"/>
    </source>
</evidence>
<reference evidence="11 12" key="1">
    <citation type="submission" date="2015-12" db="EMBL/GenBank/DDBJ databases">
        <title>The genome of Folsomia candida.</title>
        <authorList>
            <person name="Faddeeva A."/>
            <person name="Derks M.F."/>
            <person name="Anvar Y."/>
            <person name="Smit S."/>
            <person name="Van Straalen N."/>
            <person name="Roelofs D."/>
        </authorList>
    </citation>
    <scope>NUCLEOTIDE SEQUENCE [LARGE SCALE GENOMIC DNA]</scope>
    <source>
        <strain evidence="11 12">VU population</strain>
        <tissue evidence="11">Whole body</tissue>
    </source>
</reference>
<keyword evidence="3" id="KW-0479">Metal-binding</keyword>
<feature type="domain" description="C2H2-type" evidence="10">
    <location>
        <begin position="269"/>
        <end position="296"/>
    </location>
</feature>
<evidence type="ECO:0000256" key="9">
    <source>
        <dbReference type="SAM" id="MobiDB-lite"/>
    </source>
</evidence>
<keyword evidence="12" id="KW-1185">Reference proteome</keyword>
<protein>
    <submittedName>
        <fullName evidence="11">PR domain zinc finger protein 16</fullName>
    </submittedName>
</protein>
<dbReference type="InterPro" id="IPR013087">
    <property type="entry name" value="Znf_C2H2_type"/>
</dbReference>
<gene>
    <name evidence="11" type="ORF">Fcan01_03791</name>
</gene>
<feature type="domain" description="C2H2-type" evidence="10">
    <location>
        <begin position="386"/>
        <end position="414"/>
    </location>
</feature>
<evidence type="ECO:0000256" key="4">
    <source>
        <dbReference type="ARBA" id="ARBA00022737"/>
    </source>
</evidence>
<dbReference type="GO" id="GO:0000981">
    <property type="term" value="F:DNA-binding transcription factor activity, RNA polymerase II-specific"/>
    <property type="evidence" value="ECO:0007669"/>
    <property type="project" value="TreeGrafter"/>
</dbReference>
<dbReference type="GO" id="GO:0005634">
    <property type="term" value="C:nucleus"/>
    <property type="evidence" value="ECO:0007669"/>
    <property type="project" value="UniProtKB-SubCell"/>
</dbReference>
<feature type="compositionally biased region" description="Basic and acidic residues" evidence="9">
    <location>
        <begin position="30"/>
        <end position="40"/>
    </location>
</feature>
<dbReference type="Gene3D" id="3.30.160.60">
    <property type="entry name" value="Classic Zinc Finger"/>
    <property type="match status" value="4"/>
</dbReference>
<dbReference type="OMA" id="QCENEFA"/>
<comment type="subcellular location">
    <subcellularLocation>
        <location evidence="1">Nucleus</location>
    </subcellularLocation>
</comment>
<sequence>MMSKADHELPLPGNGNRVMADATTTSAIRSDPEVASHQRRTESLEDLEVCLSSGDERDEDIVEEDKMIRVDSLMEIRRWVKVQKKFFAPNTSDTSISEVRFQTSCRVVRCLDKLVVAVENVVDVLDERRRRGFPKYEQRRARRHELRKAEAATLLKTRNGVHDKEKSRNSKHDAPQSPTPTVLTPQRSHPDQSATHSKSRLNRRPVFKSNDQTTTRRSSSSGSEMSWKPNRHRCHTCRKTFASKHDFTRHRYTHLKEEEKTVARQGWSHVCYFCQKRFESKGTCNIHLLTHTKEKPYRCDQCENEFAENSSLTKHKRIHSGNPRPARSLPCEECDQTFTLKTSLIRHKKSLHRKLGAIDCPKCPRKFGTKDHMVHHLNGVHLKIRHPCPHCHRSYTYKGNVRKHMREFHPSKSRPLPVK</sequence>
<evidence type="ECO:0000256" key="2">
    <source>
        <dbReference type="ARBA" id="ARBA00006991"/>
    </source>
</evidence>
<feature type="compositionally biased region" description="Polar residues" evidence="9">
    <location>
        <begin position="179"/>
        <end position="196"/>
    </location>
</feature>
<dbReference type="Proteomes" id="UP000198287">
    <property type="component" value="Unassembled WGS sequence"/>
</dbReference>
<evidence type="ECO:0000256" key="6">
    <source>
        <dbReference type="ARBA" id="ARBA00022833"/>
    </source>
</evidence>
<feature type="region of interest" description="Disordered" evidence="9">
    <location>
        <begin position="1"/>
        <end position="40"/>
    </location>
</feature>
<keyword evidence="4" id="KW-0677">Repeat</keyword>
<feature type="domain" description="C2H2-type" evidence="10">
    <location>
        <begin position="329"/>
        <end position="352"/>
    </location>
</feature>
<evidence type="ECO:0000256" key="7">
    <source>
        <dbReference type="ARBA" id="ARBA00023242"/>
    </source>
</evidence>
<dbReference type="AlphaFoldDB" id="A0A226F6E7"/>
<evidence type="ECO:0000256" key="3">
    <source>
        <dbReference type="ARBA" id="ARBA00022723"/>
    </source>
</evidence>
<evidence type="ECO:0000313" key="12">
    <source>
        <dbReference type="Proteomes" id="UP000198287"/>
    </source>
</evidence>
<keyword evidence="7" id="KW-0539">Nucleus</keyword>
<feature type="region of interest" description="Disordered" evidence="9">
    <location>
        <begin position="138"/>
        <end position="230"/>
    </location>
</feature>
<feature type="compositionally biased region" description="Basic and acidic residues" evidence="9">
    <location>
        <begin position="160"/>
        <end position="174"/>
    </location>
</feature>
<dbReference type="FunFam" id="3.30.160.60:FF:001627">
    <property type="entry name" value="Zinc finger protein 655"/>
    <property type="match status" value="1"/>
</dbReference>
<dbReference type="PANTHER" id="PTHR24409">
    <property type="entry name" value="ZINC FINGER PROTEIN 142"/>
    <property type="match status" value="1"/>
</dbReference>
<evidence type="ECO:0000256" key="8">
    <source>
        <dbReference type="PROSITE-ProRule" id="PRU00042"/>
    </source>
</evidence>
<accession>A0A226F6E7</accession>